<evidence type="ECO:0000313" key="2">
    <source>
        <dbReference type="EMBL" id="KAF9064943.1"/>
    </source>
</evidence>
<sequence length="229" mass="25181">MFTFQPLGWFGVLQLGVARTMLNLNTVSPDKARLDFYFDLGKTFLAIITFWISKLFSSSHALLELHANAYSPAPLTTQSLTLHNASTNQSLPPSIHGLEIDSDCSLPSEDTAAADIAALVADDTDEDIYEEEKENFDPLTTNQVSDVKSPTKSAETVPEKRPVFGILHGPEYGVDIPPFAHPSYTPPSETCYYSSLQWDNTSDESYYNSNPSGFSSASDYDIGSDSSDW</sequence>
<feature type="region of interest" description="Disordered" evidence="1">
    <location>
        <begin position="202"/>
        <end position="229"/>
    </location>
</feature>
<keyword evidence="3" id="KW-1185">Reference proteome</keyword>
<dbReference type="Proteomes" id="UP000772434">
    <property type="component" value="Unassembled WGS sequence"/>
</dbReference>
<evidence type="ECO:0000313" key="3">
    <source>
        <dbReference type="Proteomes" id="UP000772434"/>
    </source>
</evidence>
<name>A0A9P5PJC0_9AGAR</name>
<evidence type="ECO:0000256" key="1">
    <source>
        <dbReference type="SAM" id="MobiDB-lite"/>
    </source>
</evidence>
<accession>A0A9P5PJC0</accession>
<reference evidence="2" key="1">
    <citation type="submission" date="2020-11" db="EMBL/GenBank/DDBJ databases">
        <authorList>
            <consortium name="DOE Joint Genome Institute"/>
            <person name="Ahrendt S."/>
            <person name="Riley R."/>
            <person name="Andreopoulos W."/>
            <person name="Labutti K."/>
            <person name="Pangilinan J."/>
            <person name="Ruiz-Duenas F.J."/>
            <person name="Barrasa J.M."/>
            <person name="Sanchez-Garcia M."/>
            <person name="Camarero S."/>
            <person name="Miyauchi S."/>
            <person name="Serrano A."/>
            <person name="Linde D."/>
            <person name="Babiker R."/>
            <person name="Drula E."/>
            <person name="Ayuso-Fernandez I."/>
            <person name="Pacheco R."/>
            <person name="Padilla G."/>
            <person name="Ferreira P."/>
            <person name="Barriuso J."/>
            <person name="Kellner H."/>
            <person name="Castanera R."/>
            <person name="Alfaro M."/>
            <person name="Ramirez L."/>
            <person name="Pisabarro A.G."/>
            <person name="Kuo A."/>
            <person name="Tritt A."/>
            <person name="Lipzen A."/>
            <person name="He G."/>
            <person name="Yan M."/>
            <person name="Ng V."/>
            <person name="Cullen D."/>
            <person name="Martin F."/>
            <person name="Rosso M.-N."/>
            <person name="Henrissat B."/>
            <person name="Hibbett D."/>
            <person name="Martinez A.T."/>
            <person name="Grigoriev I.V."/>
        </authorList>
    </citation>
    <scope>NUCLEOTIDE SEQUENCE</scope>
    <source>
        <strain evidence="2">AH 40177</strain>
    </source>
</reference>
<organism evidence="2 3">
    <name type="scientific">Rhodocollybia butyracea</name>
    <dbReference type="NCBI Taxonomy" id="206335"/>
    <lineage>
        <taxon>Eukaryota</taxon>
        <taxon>Fungi</taxon>
        <taxon>Dikarya</taxon>
        <taxon>Basidiomycota</taxon>
        <taxon>Agaricomycotina</taxon>
        <taxon>Agaricomycetes</taxon>
        <taxon>Agaricomycetidae</taxon>
        <taxon>Agaricales</taxon>
        <taxon>Marasmiineae</taxon>
        <taxon>Omphalotaceae</taxon>
        <taxon>Rhodocollybia</taxon>
    </lineage>
</organism>
<proteinExistence type="predicted"/>
<comment type="caution">
    <text evidence="2">The sequence shown here is derived from an EMBL/GenBank/DDBJ whole genome shotgun (WGS) entry which is preliminary data.</text>
</comment>
<gene>
    <name evidence="2" type="ORF">BDP27DRAFT_1332831</name>
</gene>
<dbReference type="AlphaFoldDB" id="A0A9P5PJC0"/>
<dbReference type="EMBL" id="JADNRY010000112">
    <property type="protein sequence ID" value="KAF9064943.1"/>
    <property type="molecule type" value="Genomic_DNA"/>
</dbReference>
<protein>
    <submittedName>
        <fullName evidence="2">Uncharacterized protein</fullName>
    </submittedName>
</protein>